<keyword evidence="3 8" id="KW-0813">Transport</keyword>
<feature type="transmembrane region" description="Helical" evidence="8">
    <location>
        <begin position="593"/>
        <end position="611"/>
    </location>
</feature>
<dbReference type="Pfam" id="PF01061">
    <property type="entry name" value="ABC2_membrane"/>
    <property type="match status" value="1"/>
</dbReference>
<proteinExistence type="inferred from homology"/>
<comment type="caution">
    <text evidence="10">The sequence shown here is derived from an EMBL/GenBank/DDBJ whole genome shotgun (WGS) entry which is preliminary data.</text>
</comment>
<dbReference type="EMBL" id="SIJK02000004">
    <property type="protein sequence ID" value="MBP1464695.1"/>
    <property type="molecule type" value="Genomic_DNA"/>
</dbReference>
<evidence type="ECO:0000256" key="8">
    <source>
        <dbReference type="RuleBase" id="RU361157"/>
    </source>
</evidence>
<keyword evidence="6 8" id="KW-1133">Transmembrane helix</keyword>
<reference evidence="10 11" key="1">
    <citation type="submission" date="2021-03" db="EMBL/GenBank/DDBJ databases">
        <authorList>
            <person name="Grouzdev D.S."/>
        </authorList>
    </citation>
    <scope>NUCLEOTIDE SEQUENCE [LARGE SCALE GENOMIC DNA]</scope>
    <source>
        <strain evidence="10 11">M50-1</strain>
    </source>
</reference>
<feature type="transmembrane region" description="Helical" evidence="8">
    <location>
        <begin position="319"/>
        <end position="341"/>
    </location>
</feature>
<organism evidence="10 11">
    <name type="scientific">Candidatus Chloroploca mongolica</name>
    <dbReference type="NCBI Taxonomy" id="2528176"/>
    <lineage>
        <taxon>Bacteria</taxon>
        <taxon>Bacillati</taxon>
        <taxon>Chloroflexota</taxon>
        <taxon>Chloroflexia</taxon>
        <taxon>Chloroflexales</taxon>
        <taxon>Chloroflexineae</taxon>
        <taxon>Oscillochloridaceae</taxon>
        <taxon>Candidatus Chloroploca</taxon>
    </lineage>
</organism>
<dbReference type="RefSeq" id="WP_135476660.1">
    <property type="nucleotide sequence ID" value="NZ_SIJK02000004.1"/>
</dbReference>
<evidence type="ECO:0000256" key="2">
    <source>
        <dbReference type="ARBA" id="ARBA00007783"/>
    </source>
</evidence>
<sequence>MNFFDRLALLNRVVLGLRLYQWLWVLLSVVGALAVAVPRVLAQPVVYYATAQTHFDLERYGAIYNPVGPNVTGLSIAIGDANEVLRQRAFARGDVRFGLPNYRVDFIPDEPGVVLVRGVGSTASDAQALANAGAEELVRQIRAAGGREILRNMLGWELWLSTSPEATPTEPDAFAQLLRQIIRSQAFPMSRELEPFATPRDLATLPEEELQDVARALEARYDLWRFAINTRNATLDALCGTAGINGTEARETALVTCAATNPVAGAELAERDRAIVRLRIIEATLNYVVVTYDVRFDPTSPASVWAVPAPLPEASEPRYVPHLIALATVFGLTFGVTGVAFERSAGITSKAVELWSYRELIRNLALRDLRTRYKGSALGYLWTQLAPLGMMLVYVIVFSLLLPSSIAMFPVFIIVALLPWNYTAESIIGGTRSIIDNASLIKKVYFPREVLPLVTVFSSLINFVLSLPMMFLVMAVVQLTTIGRLNFAWSFAYLPVLMLIQTIMLVGFAMLLGSAAVFYRDVVHLIGIIMNIWFFLTPIIYPLGVFGEGLAVRLVRWFNPMASLIEFYREILYGNVVAVGQIPTPALPALSSVLRVSVMALVILVVGYWVFQRVSRNFGEEI</sequence>
<evidence type="ECO:0000313" key="11">
    <source>
        <dbReference type="Proteomes" id="UP001193081"/>
    </source>
</evidence>
<evidence type="ECO:0000256" key="3">
    <source>
        <dbReference type="ARBA" id="ARBA00022448"/>
    </source>
</evidence>
<keyword evidence="4 8" id="KW-1003">Cell membrane</keyword>
<evidence type="ECO:0000256" key="7">
    <source>
        <dbReference type="ARBA" id="ARBA00023136"/>
    </source>
</evidence>
<evidence type="ECO:0000256" key="6">
    <source>
        <dbReference type="ARBA" id="ARBA00022989"/>
    </source>
</evidence>
<dbReference type="InterPro" id="IPR047817">
    <property type="entry name" value="ABC2_TM_bact-type"/>
</dbReference>
<accession>A0ABS4D5H4</accession>
<feature type="transmembrane region" description="Helical" evidence="8">
    <location>
        <begin position="450"/>
        <end position="475"/>
    </location>
</feature>
<dbReference type="PROSITE" id="PS51012">
    <property type="entry name" value="ABC_TM2"/>
    <property type="match status" value="1"/>
</dbReference>
<evidence type="ECO:0000256" key="1">
    <source>
        <dbReference type="ARBA" id="ARBA00004651"/>
    </source>
</evidence>
<feature type="domain" description="ABC transmembrane type-2" evidence="9">
    <location>
        <begin position="378"/>
        <end position="614"/>
    </location>
</feature>
<gene>
    <name evidence="10" type="ORF">EYB53_003125</name>
</gene>
<evidence type="ECO:0000256" key="4">
    <source>
        <dbReference type="ARBA" id="ARBA00022475"/>
    </source>
</evidence>
<keyword evidence="7 8" id="KW-0472">Membrane</keyword>
<dbReference type="PANTHER" id="PTHR30413">
    <property type="entry name" value="INNER MEMBRANE TRANSPORT PERMEASE"/>
    <property type="match status" value="1"/>
</dbReference>
<feature type="transmembrane region" description="Helical" evidence="8">
    <location>
        <begin position="522"/>
        <end position="541"/>
    </location>
</feature>
<keyword evidence="11" id="KW-1185">Reference proteome</keyword>
<name>A0ABS4D5H4_9CHLR</name>
<keyword evidence="5 8" id="KW-0812">Transmembrane</keyword>
<protein>
    <recommendedName>
        <fullName evidence="8">Transport permease protein</fullName>
    </recommendedName>
</protein>
<dbReference type="InterPro" id="IPR013525">
    <property type="entry name" value="ABC2_TM"/>
</dbReference>
<evidence type="ECO:0000313" key="10">
    <source>
        <dbReference type="EMBL" id="MBP1464695.1"/>
    </source>
</evidence>
<feature type="transmembrane region" description="Helical" evidence="8">
    <location>
        <begin position="377"/>
        <end position="401"/>
    </location>
</feature>
<dbReference type="PANTHER" id="PTHR30413:SF10">
    <property type="entry name" value="CAPSULE POLYSACCHARIDE EXPORT INNER-MEMBRANE PROTEIN CTRC"/>
    <property type="match status" value="1"/>
</dbReference>
<evidence type="ECO:0000256" key="5">
    <source>
        <dbReference type="ARBA" id="ARBA00022692"/>
    </source>
</evidence>
<comment type="similarity">
    <text evidence="2 8">Belongs to the ABC-2 integral membrane protein family.</text>
</comment>
<comment type="subcellular location">
    <subcellularLocation>
        <location evidence="1 8">Cell membrane</location>
        <topology evidence="1 8">Multi-pass membrane protein</topology>
    </subcellularLocation>
</comment>
<evidence type="ECO:0000259" key="9">
    <source>
        <dbReference type="PROSITE" id="PS51012"/>
    </source>
</evidence>
<feature type="transmembrane region" description="Helical" evidence="8">
    <location>
        <begin position="487"/>
        <end position="510"/>
    </location>
</feature>
<dbReference type="Proteomes" id="UP001193081">
    <property type="component" value="Unassembled WGS sequence"/>
</dbReference>
<feature type="transmembrane region" description="Helical" evidence="8">
    <location>
        <begin position="407"/>
        <end position="429"/>
    </location>
</feature>